<gene>
    <name evidence="1" type="ORF">NUU61_003517</name>
</gene>
<sequence>MSSSDALQPPIAPAERNIVKSYGGWIMFLASFGLKP</sequence>
<keyword evidence="2" id="KW-1185">Reference proteome</keyword>
<dbReference type="GeneID" id="81393267"/>
<reference evidence="1" key="1">
    <citation type="submission" date="2022-11" db="EMBL/GenBank/DDBJ databases">
        <authorList>
            <person name="Petersen C."/>
        </authorList>
    </citation>
    <scope>NUCLEOTIDE SEQUENCE</scope>
    <source>
        <strain evidence="1">IBT 34128</strain>
    </source>
</reference>
<dbReference type="OrthoDB" id="4232400at2759"/>
<evidence type="ECO:0000313" key="2">
    <source>
        <dbReference type="Proteomes" id="UP001141434"/>
    </source>
</evidence>
<dbReference type="AlphaFoldDB" id="A0A9W9KCF6"/>
<proteinExistence type="predicted"/>
<dbReference type="RefSeq" id="XP_056512126.1">
    <property type="nucleotide sequence ID" value="XM_056654099.1"/>
</dbReference>
<organism evidence="1 2">
    <name type="scientific">Penicillium alfredii</name>
    <dbReference type="NCBI Taxonomy" id="1506179"/>
    <lineage>
        <taxon>Eukaryota</taxon>
        <taxon>Fungi</taxon>
        <taxon>Dikarya</taxon>
        <taxon>Ascomycota</taxon>
        <taxon>Pezizomycotina</taxon>
        <taxon>Eurotiomycetes</taxon>
        <taxon>Eurotiomycetidae</taxon>
        <taxon>Eurotiales</taxon>
        <taxon>Aspergillaceae</taxon>
        <taxon>Penicillium</taxon>
    </lineage>
</organism>
<name>A0A9W9KCF6_9EURO</name>
<comment type="caution">
    <text evidence="1">The sequence shown here is derived from an EMBL/GenBank/DDBJ whole genome shotgun (WGS) entry which is preliminary data.</text>
</comment>
<protein>
    <submittedName>
        <fullName evidence="1">Uncharacterized protein</fullName>
    </submittedName>
</protein>
<accession>A0A9W9KCF6</accession>
<evidence type="ECO:0000313" key="1">
    <source>
        <dbReference type="EMBL" id="KAJ5101295.1"/>
    </source>
</evidence>
<dbReference type="EMBL" id="JAPMSZ010000005">
    <property type="protein sequence ID" value="KAJ5101295.1"/>
    <property type="molecule type" value="Genomic_DNA"/>
</dbReference>
<reference evidence="1" key="2">
    <citation type="journal article" date="2023" name="IMA Fungus">
        <title>Comparative genomic study of the Penicillium genus elucidates a diverse pangenome and 15 lateral gene transfer events.</title>
        <authorList>
            <person name="Petersen C."/>
            <person name="Sorensen T."/>
            <person name="Nielsen M.R."/>
            <person name="Sondergaard T.E."/>
            <person name="Sorensen J.L."/>
            <person name="Fitzpatrick D.A."/>
            <person name="Frisvad J.C."/>
            <person name="Nielsen K.L."/>
        </authorList>
    </citation>
    <scope>NUCLEOTIDE SEQUENCE</scope>
    <source>
        <strain evidence="1">IBT 34128</strain>
    </source>
</reference>
<dbReference type="Proteomes" id="UP001141434">
    <property type="component" value="Unassembled WGS sequence"/>
</dbReference>